<dbReference type="AlphaFoldDB" id="A9KFS4"/>
<evidence type="ECO:0000313" key="3">
    <source>
        <dbReference type="EMBL" id="ABS78100.2"/>
    </source>
</evidence>
<reference evidence="3 4" key="1">
    <citation type="journal article" date="2009" name="Infect. Immun.">
        <title>Comparative genomics reveal extensive transposon-mediated genomic plasticity and diversity among potential effector proteins within the genus Coxiella.</title>
        <authorList>
            <person name="Beare P.A."/>
            <person name="Unsworth N."/>
            <person name="Andoh M."/>
            <person name="Voth D.E."/>
            <person name="Omsland A."/>
            <person name="Gilk S.D."/>
            <person name="Williams K.P."/>
            <person name="Sobral B.W."/>
            <person name="Kupko J.J.III."/>
            <person name="Porcella S.F."/>
            <person name="Samuel J.E."/>
            <person name="Heinzen R.A."/>
        </authorList>
    </citation>
    <scope>NUCLEOTIDE SEQUENCE [LARGE SCALE GENOMIC DNA]</scope>
    <source>
        <strain evidence="3 4">Dugway 5J108-111</strain>
    </source>
</reference>
<dbReference type="Gene3D" id="3.40.50.1820">
    <property type="entry name" value="alpha/beta hydrolase"/>
    <property type="match status" value="1"/>
</dbReference>
<feature type="domain" description="AB hydrolase-1" evidence="2">
    <location>
        <begin position="35"/>
        <end position="278"/>
    </location>
</feature>
<dbReference type="PRINTS" id="PR00412">
    <property type="entry name" value="EPOXHYDRLASE"/>
</dbReference>
<dbReference type="InterPro" id="IPR000639">
    <property type="entry name" value="Epox_hydrolase-like"/>
</dbReference>
<dbReference type="ESTHER" id="coxbu-CBU1225">
    <property type="family name" value="Haloalkane_dehalogenase-HLD1"/>
</dbReference>
<organism evidence="3 4">
    <name type="scientific">Coxiella burnetii (strain Dugway 5J108-111)</name>
    <dbReference type="NCBI Taxonomy" id="434922"/>
    <lineage>
        <taxon>Bacteria</taxon>
        <taxon>Pseudomonadati</taxon>
        <taxon>Pseudomonadota</taxon>
        <taxon>Gammaproteobacteria</taxon>
        <taxon>Legionellales</taxon>
        <taxon>Coxiellaceae</taxon>
        <taxon>Coxiella</taxon>
    </lineage>
</organism>
<sequence>MIVTRRVCVMADYASRFVTVKGAKMHYIETGQGEPVLFIHGMPTSSYLWRNIIPKLADKAHCVALDLIGMGESDKPDIDYTVNDHISYVECFIEALGLRNITLVMHGWGSVIGFDYARRHPKNIKALAFFESHIRPTTDWDMLSLPVQQLATLLHRPGASYRAIVEQNYLINKLLPASMMRKLSDEEMANYRRPFLTKESRKPLWQYLQDLPLGDSKRPVVTLIKNYSQWLKQAPQPKLMMYAVPGFVTTMAAVQWAKEHLPNLTLVEFSDVLHFAQESIPDIFSEELRKWYLNEVRSVSFA</sequence>
<proteinExistence type="predicted"/>
<dbReference type="GO" id="GO:0004301">
    <property type="term" value="F:epoxide hydrolase activity"/>
    <property type="evidence" value="ECO:0007669"/>
    <property type="project" value="TreeGrafter"/>
</dbReference>
<gene>
    <name evidence="3" type="ordered locus">CBUD_1310</name>
</gene>
<name>A9KFS4_COXBN</name>
<dbReference type="InterPro" id="IPR051340">
    <property type="entry name" value="Haloalkane_dehalogenase"/>
</dbReference>
<accession>A9KFS4</accession>
<evidence type="ECO:0000256" key="1">
    <source>
        <dbReference type="ARBA" id="ARBA00022801"/>
    </source>
</evidence>
<dbReference type="SUPFAM" id="SSF53474">
    <property type="entry name" value="alpha/beta-Hydrolases"/>
    <property type="match status" value="1"/>
</dbReference>
<keyword evidence="1 3" id="KW-0378">Hydrolase</keyword>
<dbReference type="EC" id="3.8.1.-" evidence="3"/>
<evidence type="ECO:0000313" key="4">
    <source>
        <dbReference type="Proteomes" id="UP000008555"/>
    </source>
</evidence>
<dbReference type="HOGENOM" id="CLU_020336_13_3_6"/>
<dbReference type="PANTHER" id="PTHR42977">
    <property type="entry name" value="HYDROLASE-RELATED"/>
    <property type="match status" value="1"/>
</dbReference>
<dbReference type="Proteomes" id="UP000008555">
    <property type="component" value="Chromosome"/>
</dbReference>
<dbReference type="EMBL" id="CP000733">
    <property type="protein sequence ID" value="ABS78100.2"/>
    <property type="molecule type" value="Genomic_DNA"/>
</dbReference>
<dbReference type="RefSeq" id="WP_011997029.1">
    <property type="nucleotide sequence ID" value="NC_009727.1"/>
</dbReference>
<dbReference type="PANTHER" id="PTHR42977:SF3">
    <property type="entry name" value="AB HYDROLASE-1 DOMAIN-CONTAINING PROTEIN"/>
    <property type="match status" value="1"/>
</dbReference>
<dbReference type="NCBIfam" id="NF002938">
    <property type="entry name" value="PRK03592.1"/>
    <property type="match status" value="1"/>
</dbReference>
<protein>
    <submittedName>
        <fullName evidence="3">1,3,4,6-tetrachloro-1,4-cyclohexadiene hydrolase</fullName>
        <ecNumber evidence="3">3.8.1.-</ecNumber>
    </submittedName>
</protein>
<dbReference type="Pfam" id="PF00561">
    <property type="entry name" value="Abhydrolase_1"/>
    <property type="match status" value="1"/>
</dbReference>
<dbReference type="KEGG" id="cbd:CBUD_1310"/>
<evidence type="ECO:0000259" key="2">
    <source>
        <dbReference type="Pfam" id="PF00561"/>
    </source>
</evidence>
<dbReference type="InterPro" id="IPR029058">
    <property type="entry name" value="AB_hydrolase_fold"/>
</dbReference>
<dbReference type="InterPro" id="IPR000073">
    <property type="entry name" value="AB_hydrolase_1"/>
</dbReference>